<dbReference type="GO" id="GO:0005886">
    <property type="term" value="C:plasma membrane"/>
    <property type="evidence" value="ECO:0007669"/>
    <property type="project" value="TreeGrafter"/>
</dbReference>
<evidence type="ECO:0000313" key="12">
    <source>
        <dbReference type="WBParaSite" id="SSLN_0000947501-mRNA-1"/>
    </source>
</evidence>
<protein>
    <submittedName>
        <fullName evidence="12">G_PROTEIN_RECEP_F1_2 domain-containing protein</fullName>
    </submittedName>
</protein>
<evidence type="ECO:0000256" key="7">
    <source>
        <dbReference type="ARBA" id="ARBA00023224"/>
    </source>
</evidence>
<organism evidence="12">
    <name type="scientific">Schistocephalus solidus</name>
    <name type="common">Tapeworm</name>
    <dbReference type="NCBI Taxonomy" id="70667"/>
    <lineage>
        <taxon>Eukaryota</taxon>
        <taxon>Metazoa</taxon>
        <taxon>Spiralia</taxon>
        <taxon>Lophotrochozoa</taxon>
        <taxon>Platyhelminthes</taxon>
        <taxon>Cestoda</taxon>
        <taxon>Eucestoda</taxon>
        <taxon>Diphyllobothriidea</taxon>
        <taxon>Diphyllobothriidae</taxon>
        <taxon>Schistocephalus</taxon>
    </lineage>
</organism>
<accession>A0A183SY28</accession>
<dbReference type="Gene3D" id="1.20.1070.10">
    <property type="entry name" value="Rhodopsin 7-helix transmembrane proteins"/>
    <property type="match status" value="1"/>
</dbReference>
<evidence type="ECO:0000256" key="1">
    <source>
        <dbReference type="ARBA" id="ARBA00004141"/>
    </source>
</evidence>
<dbReference type="GO" id="GO:0004930">
    <property type="term" value="F:G protein-coupled receptor activity"/>
    <property type="evidence" value="ECO:0007669"/>
    <property type="project" value="UniProtKB-KW"/>
</dbReference>
<dbReference type="PROSITE" id="PS50262">
    <property type="entry name" value="G_PROTEIN_RECEP_F1_2"/>
    <property type="match status" value="1"/>
</dbReference>
<keyword evidence="5 8" id="KW-0472">Membrane</keyword>
<feature type="domain" description="G-protein coupled receptors family 1 profile" evidence="9">
    <location>
        <begin position="31"/>
        <end position="178"/>
    </location>
</feature>
<keyword evidence="7" id="KW-0807">Transducer</keyword>
<evidence type="ECO:0000256" key="4">
    <source>
        <dbReference type="ARBA" id="ARBA00023040"/>
    </source>
</evidence>
<sequence>MCTKPVRILADITGAFRVAISPLLFVFGVLGNLVTFILFFKNKPLTRYNLYPMILCIIQSLALLLNSLLDDFFGRGILFLSGGRFSIKVDAVSNEACQFFEFSEMWIGFVSSHILLAFGLDRVLSITMPLRFQKTRFIQATLWAYAVIMALGACVSAPLAAQYSLITESTFMKLSRML</sequence>
<dbReference type="WBParaSite" id="SSLN_0000947501-mRNA-1">
    <property type="protein sequence ID" value="SSLN_0000947501-mRNA-1"/>
    <property type="gene ID" value="SSLN_0000947501"/>
</dbReference>
<dbReference type="PANTHER" id="PTHR24243">
    <property type="entry name" value="G-PROTEIN COUPLED RECEPTOR"/>
    <property type="match status" value="1"/>
</dbReference>
<keyword evidence="3 8" id="KW-1133">Transmembrane helix</keyword>
<feature type="transmembrane region" description="Helical" evidence="8">
    <location>
        <begin position="15"/>
        <end position="38"/>
    </location>
</feature>
<dbReference type="PANTHER" id="PTHR24243:SF208">
    <property type="entry name" value="PYROKININ-1 RECEPTOR"/>
    <property type="match status" value="1"/>
</dbReference>
<evidence type="ECO:0000256" key="8">
    <source>
        <dbReference type="SAM" id="Phobius"/>
    </source>
</evidence>
<gene>
    <name evidence="10" type="ORF">SSLN_LOCUS9126</name>
</gene>
<name>A0A183SY28_SCHSO</name>
<comment type="subcellular location">
    <subcellularLocation>
        <location evidence="1">Membrane</location>
        <topology evidence="1">Multi-pass membrane protein</topology>
    </subcellularLocation>
</comment>
<reference evidence="10 11" key="2">
    <citation type="submission" date="2018-11" db="EMBL/GenBank/DDBJ databases">
        <authorList>
            <consortium name="Pathogen Informatics"/>
        </authorList>
    </citation>
    <scope>NUCLEOTIDE SEQUENCE [LARGE SCALE GENOMIC DNA]</scope>
    <source>
        <strain evidence="10 11">NST_G2</strain>
    </source>
</reference>
<evidence type="ECO:0000259" key="9">
    <source>
        <dbReference type="PROSITE" id="PS50262"/>
    </source>
</evidence>
<evidence type="ECO:0000256" key="2">
    <source>
        <dbReference type="ARBA" id="ARBA00022692"/>
    </source>
</evidence>
<dbReference type="Proteomes" id="UP000275846">
    <property type="component" value="Unassembled WGS sequence"/>
</dbReference>
<keyword evidence="6" id="KW-0675">Receptor</keyword>
<evidence type="ECO:0000256" key="5">
    <source>
        <dbReference type="ARBA" id="ARBA00023136"/>
    </source>
</evidence>
<feature type="transmembrane region" description="Helical" evidence="8">
    <location>
        <begin position="50"/>
        <end position="69"/>
    </location>
</feature>
<evidence type="ECO:0000313" key="11">
    <source>
        <dbReference type="Proteomes" id="UP000275846"/>
    </source>
</evidence>
<evidence type="ECO:0000256" key="3">
    <source>
        <dbReference type="ARBA" id="ARBA00022989"/>
    </source>
</evidence>
<dbReference type="InterPro" id="IPR017452">
    <property type="entry name" value="GPCR_Rhodpsn_7TM"/>
</dbReference>
<keyword evidence="4" id="KW-0297">G-protein coupled receptor</keyword>
<reference evidence="12" key="1">
    <citation type="submission" date="2016-06" db="UniProtKB">
        <authorList>
            <consortium name="WormBaseParasite"/>
        </authorList>
    </citation>
    <scope>IDENTIFICATION</scope>
</reference>
<proteinExistence type="predicted"/>
<dbReference type="OrthoDB" id="9990906at2759"/>
<feature type="transmembrane region" description="Helical" evidence="8">
    <location>
        <begin position="106"/>
        <end position="130"/>
    </location>
</feature>
<evidence type="ECO:0000256" key="6">
    <source>
        <dbReference type="ARBA" id="ARBA00023170"/>
    </source>
</evidence>
<keyword evidence="2 8" id="KW-0812">Transmembrane</keyword>
<keyword evidence="11" id="KW-1185">Reference proteome</keyword>
<dbReference type="EMBL" id="UYSU01035050">
    <property type="protein sequence ID" value="VDL95511.1"/>
    <property type="molecule type" value="Genomic_DNA"/>
</dbReference>
<feature type="transmembrane region" description="Helical" evidence="8">
    <location>
        <begin position="142"/>
        <end position="166"/>
    </location>
</feature>
<dbReference type="AlphaFoldDB" id="A0A183SY28"/>
<evidence type="ECO:0000313" key="10">
    <source>
        <dbReference type="EMBL" id="VDL95511.1"/>
    </source>
</evidence>
<dbReference type="SUPFAM" id="SSF81321">
    <property type="entry name" value="Family A G protein-coupled receptor-like"/>
    <property type="match status" value="1"/>
</dbReference>